<dbReference type="EMBL" id="CP133615">
    <property type="protein sequence ID" value="WMV23201.1"/>
    <property type="molecule type" value="Genomic_DNA"/>
</dbReference>
<keyword evidence="1" id="KW-0812">Transmembrane</keyword>
<accession>A0AAF0QM86</accession>
<evidence type="ECO:0000313" key="3">
    <source>
        <dbReference type="Proteomes" id="UP001234989"/>
    </source>
</evidence>
<dbReference type="PANTHER" id="PTHR31170">
    <property type="entry name" value="BNAC04G53230D PROTEIN"/>
    <property type="match status" value="1"/>
</dbReference>
<protein>
    <submittedName>
        <fullName evidence="2">Uncharacterized protein</fullName>
    </submittedName>
</protein>
<proteinExistence type="predicted"/>
<name>A0AAF0QM86_SOLVR</name>
<sequence>MDHLIDLEKYINLLRQKGIIVNLTGDDKNVANLFNKIGNGVTMYPNFYYNEEFEQAIEYSEKPWNRMKANLKHNYFSSPWVGASTVAAIILLILTTIQTILAFTGSVK</sequence>
<feature type="transmembrane region" description="Helical" evidence="1">
    <location>
        <begin position="80"/>
        <end position="103"/>
    </location>
</feature>
<dbReference type="InterPro" id="IPR004158">
    <property type="entry name" value="DUF247_pln"/>
</dbReference>
<organism evidence="2 3">
    <name type="scientific">Solanum verrucosum</name>
    <dbReference type="NCBI Taxonomy" id="315347"/>
    <lineage>
        <taxon>Eukaryota</taxon>
        <taxon>Viridiplantae</taxon>
        <taxon>Streptophyta</taxon>
        <taxon>Embryophyta</taxon>
        <taxon>Tracheophyta</taxon>
        <taxon>Spermatophyta</taxon>
        <taxon>Magnoliopsida</taxon>
        <taxon>eudicotyledons</taxon>
        <taxon>Gunneridae</taxon>
        <taxon>Pentapetalae</taxon>
        <taxon>asterids</taxon>
        <taxon>lamiids</taxon>
        <taxon>Solanales</taxon>
        <taxon>Solanaceae</taxon>
        <taxon>Solanoideae</taxon>
        <taxon>Solaneae</taxon>
        <taxon>Solanum</taxon>
    </lineage>
</organism>
<keyword evidence="1" id="KW-1133">Transmembrane helix</keyword>
<keyword evidence="3" id="KW-1185">Reference proteome</keyword>
<evidence type="ECO:0000313" key="2">
    <source>
        <dbReference type="EMBL" id="WMV23201.1"/>
    </source>
</evidence>
<dbReference type="PANTHER" id="PTHR31170:SF25">
    <property type="entry name" value="BNAA09G04570D PROTEIN"/>
    <property type="match status" value="1"/>
</dbReference>
<dbReference type="AlphaFoldDB" id="A0AAF0QM86"/>
<evidence type="ECO:0000256" key="1">
    <source>
        <dbReference type="SAM" id="Phobius"/>
    </source>
</evidence>
<dbReference type="Proteomes" id="UP001234989">
    <property type="component" value="Chromosome 4"/>
</dbReference>
<gene>
    <name evidence="2" type="ORF">MTR67_016586</name>
</gene>
<dbReference type="Pfam" id="PF03140">
    <property type="entry name" value="DUF247"/>
    <property type="match status" value="1"/>
</dbReference>
<reference evidence="2" key="1">
    <citation type="submission" date="2023-08" db="EMBL/GenBank/DDBJ databases">
        <title>A de novo genome assembly of Solanum verrucosum Schlechtendal, a Mexican diploid species geographically isolated from the other diploid A-genome species in potato relatives.</title>
        <authorList>
            <person name="Hosaka K."/>
        </authorList>
    </citation>
    <scope>NUCLEOTIDE SEQUENCE</scope>
    <source>
        <tissue evidence="2">Young leaves</tissue>
    </source>
</reference>
<keyword evidence="1" id="KW-0472">Membrane</keyword>